<organism evidence="3 4">
    <name type="scientific">Mesoterricola silvestris</name>
    <dbReference type="NCBI Taxonomy" id="2927979"/>
    <lineage>
        <taxon>Bacteria</taxon>
        <taxon>Pseudomonadati</taxon>
        <taxon>Acidobacteriota</taxon>
        <taxon>Holophagae</taxon>
        <taxon>Holophagales</taxon>
        <taxon>Holophagaceae</taxon>
        <taxon>Mesoterricola</taxon>
    </lineage>
</organism>
<dbReference type="Proteomes" id="UP001238179">
    <property type="component" value="Chromosome"/>
</dbReference>
<evidence type="ECO:0000313" key="3">
    <source>
        <dbReference type="EMBL" id="BDU72850.1"/>
    </source>
</evidence>
<accession>A0AA48GNM6</accession>
<dbReference type="SUPFAM" id="SSF51445">
    <property type="entry name" value="(Trans)glycosidases"/>
    <property type="match status" value="1"/>
</dbReference>
<dbReference type="InterPro" id="IPR052177">
    <property type="entry name" value="Divisome_Glycosyl_Hydrolase"/>
</dbReference>
<reference evidence="4" key="1">
    <citation type="journal article" date="2023" name="Int. J. Syst. Evol. Microbiol.">
        <title>Mesoterricola silvestris gen. nov., sp. nov., Mesoterricola sediminis sp. nov., Geothrix oryzae sp. nov., Geothrix edaphica sp. nov., Geothrix rubra sp. nov., and Geothrix limicola sp. nov., six novel members of Acidobacteriota isolated from soils.</title>
        <authorList>
            <person name="Itoh H."/>
            <person name="Sugisawa Y."/>
            <person name="Mise K."/>
            <person name="Xu Z."/>
            <person name="Kuniyasu M."/>
            <person name="Ushijima N."/>
            <person name="Kawano K."/>
            <person name="Kobayashi E."/>
            <person name="Shiratori Y."/>
            <person name="Masuda Y."/>
            <person name="Senoo K."/>
        </authorList>
    </citation>
    <scope>NUCLEOTIDE SEQUENCE [LARGE SCALE GENOMIC DNA]</scope>
    <source>
        <strain evidence="4">W79</strain>
    </source>
</reference>
<dbReference type="Gene3D" id="3.20.20.80">
    <property type="entry name" value="Glycosidases"/>
    <property type="match status" value="1"/>
</dbReference>
<dbReference type="EMBL" id="AP027080">
    <property type="protein sequence ID" value="BDU72850.1"/>
    <property type="molecule type" value="Genomic_DNA"/>
</dbReference>
<protein>
    <submittedName>
        <fullName evidence="3">UPF0748 protein YngK</fullName>
    </submittedName>
</protein>
<name>A0AA48GNM6_9BACT</name>
<evidence type="ECO:0000259" key="2">
    <source>
        <dbReference type="Pfam" id="PF02638"/>
    </source>
</evidence>
<dbReference type="AlphaFoldDB" id="A0AA48GNM6"/>
<dbReference type="InterPro" id="IPR017853">
    <property type="entry name" value="GH"/>
</dbReference>
<proteinExistence type="predicted"/>
<feature type="domain" description="Glycosyl hydrolase-like 10" evidence="2">
    <location>
        <begin position="34"/>
        <end position="308"/>
    </location>
</feature>
<gene>
    <name evidence="3" type="primary">yngK</name>
    <name evidence="3" type="ORF">METEAL_20240</name>
</gene>
<dbReference type="InterPro" id="IPR003790">
    <property type="entry name" value="GHL10"/>
</dbReference>
<dbReference type="Pfam" id="PF02638">
    <property type="entry name" value="GHL10"/>
    <property type="match status" value="1"/>
</dbReference>
<sequence>MVREGLKRLAALAAAAAFLGCVPLRRTPPPAPREFRGAWVASVANIDWPSRPGLGAEAQRQEARDLVALARARGLNALILQVRPGADALYPSALEPWSEYLTGEQGRPPSPCYDPLAFWIREAHAAGLELHAWFNPYRARPSSAHSPLAPGHVARARPGLVRAYGDQLWLDPGEPEALERALAVILDVVRRYDVDGVHIDDYFYPYPVKDAAGQPVDFPDEAPWRAYLAAGGTLSRPDWRRHNVDALVERIYAEVHRVRPTVRVGVSPFGVGRPGPGFSQYEELYADVETWLARGWVDYLAPQLYWKRDSPGQPFGPLLDYWQGRNVLGRHVWPGLFTSRILGPDPWPAEEIIGQIREARDRRSGGHVHFSLKALRGEAGAALAYDGPALVPASPWLGAPAPQAPVVSVKRTADGLRVQAADCPWLLALWARYGSAWRFFTLPGGEGTLPGRWEGAPLGPVWASSIGRTGGESPLVAVLPEAPHGTP</sequence>
<dbReference type="PANTHER" id="PTHR43405:SF1">
    <property type="entry name" value="GLYCOSYL HYDROLASE DIGH"/>
    <property type="match status" value="1"/>
</dbReference>
<evidence type="ECO:0000313" key="4">
    <source>
        <dbReference type="Proteomes" id="UP001238179"/>
    </source>
</evidence>
<dbReference type="KEGG" id="msil:METEAL_20240"/>
<keyword evidence="4" id="KW-1185">Reference proteome</keyword>
<keyword evidence="1" id="KW-0732">Signal</keyword>
<evidence type="ECO:0000256" key="1">
    <source>
        <dbReference type="ARBA" id="ARBA00022729"/>
    </source>
</evidence>
<dbReference type="PROSITE" id="PS51257">
    <property type="entry name" value="PROKAR_LIPOPROTEIN"/>
    <property type="match status" value="1"/>
</dbReference>
<dbReference type="RefSeq" id="WP_316415762.1">
    <property type="nucleotide sequence ID" value="NZ_AP027080.1"/>
</dbReference>
<dbReference type="PANTHER" id="PTHR43405">
    <property type="entry name" value="GLYCOSYL HYDROLASE DIGH"/>
    <property type="match status" value="1"/>
</dbReference>